<evidence type="ECO:0000256" key="2">
    <source>
        <dbReference type="ARBA" id="ARBA00004609"/>
    </source>
</evidence>
<feature type="domain" description="Trypanosome variant surface glycoprotein A-type N-terminal" evidence="10">
    <location>
        <begin position="11"/>
        <end position="383"/>
    </location>
</feature>
<name>M4T1L4_9TRYP</name>
<reference evidence="12" key="1">
    <citation type="submission" date="2013-02" db="EMBL/GenBank/DDBJ databases">
        <authorList>
            <person name="Cross G.A.M."/>
            <person name="Kim H.-S."/>
            <person name="Wickstead B."/>
        </authorList>
    </citation>
    <scope>NUCLEOTIDE SEQUENCE</scope>
    <source>
        <strain evidence="12">Lister 427</strain>
    </source>
</reference>
<proteinExistence type="predicted"/>
<dbReference type="InterPro" id="IPR027446">
    <property type="entry name" value="VSG_C_dom_sf"/>
</dbReference>
<keyword evidence="8" id="KW-0175">Coiled coil</keyword>
<keyword evidence="5" id="KW-0472">Membrane</keyword>
<dbReference type="VEuPathDB" id="TriTrypDB:Tb427_000198600"/>
<dbReference type="Gene3D" id="1.10.470.10">
    <property type="entry name" value="Variant Surface Glycoprotein, subunit A, domain 2"/>
    <property type="match status" value="1"/>
</dbReference>
<dbReference type="GO" id="GO:0042783">
    <property type="term" value="P:symbiont-mediated evasion of host immune response"/>
    <property type="evidence" value="ECO:0007669"/>
    <property type="project" value="InterPro"/>
</dbReference>
<sequence>MLNKGRYLLIYLLAAVLLANSANAAAGDAIKKQYWTSFCDVAVEAETIASQAITSLEAAATEGLNNFKMLLKAQIYAVGNLTRPTSPEERMLWTLGAHETEKAFNYYTSAAPGQIVTAVRDAGRLQGAIGEWINLMAEGSDGTDGCLSTNDAGGNPISGRSALTADMEKCKLKWEPVHKGQVQGTLLGAKGLAGSFSTGVDHGNLVNGAKKCGINSPNTGFLLNDADKSGGGNGANVAGHTPKMAAGLLTIDTTGLMIEALGNTESKQATHPYLHFAVKAKANVKQMFASQAPATLEAARTSEELKRAARRQLLGKTDSETSEDDQLPNKIKSVFSDNDKYLAILHKNIDDMPIPKELTDDKQETTLGEINDVDLLISLYFHYVDANKRKLQNTLDELRNVNKKQESKSAEDKEKVCNEAGEDQQKCKALEKEGCVFNEQDKKCTLVKERKQALQKANQEAAAAETTTDKCKGKLEPECTKAPDCKSENNACKISSILVHKKLGLMAADFIIFRGILRTLKF</sequence>
<dbReference type="Gene3D" id="3.90.150.10">
    <property type="entry name" value="Variant Surface Glycoprotein, subunit A domain 1"/>
    <property type="match status" value="1"/>
</dbReference>
<evidence type="ECO:0000313" key="12">
    <source>
        <dbReference type="EMBL" id="AGH60947.1"/>
    </source>
</evidence>
<evidence type="ECO:0000256" key="1">
    <source>
        <dbReference type="ARBA" id="ARBA00002523"/>
    </source>
</evidence>
<feature type="signal peptide" evidence="9">
    <location>
        <begin position="1"/>
        <end position="24"/>
    </location>
</feature>
<reference evidence="12" key="2">
    <citation type="journal article" date="2014" name="Mol. Biochem. Parasitol.">
        <title>Capturing the variant surface glycoprotein repertoire (the VSGnome) of Trypanosoma brucei Lister 427.</title>
        <authorList>
            <person name="Cross G.A."/>
            <person name="Kim H.S."/>
            <person name="Wickstead B."/>
        </authorList>
    </citation>
    <scope>NUCLEOTIDE SEQUENCE</scope>
    <source>
        <strain evidence="12">Lister 427</strain>
    </source>
</reference>
<evidence type="ECO:0000259" key="11">
    <source>
        <dbReference type="Pfam" id="PF10659"/>
    </source>
</evidence>
<dbReference type="Gene3D" id="3.30.1680.40">
    <property type="match status" value="1"/>
</dbReference>
<dbReference type="AlphaFoldDB" id="M4T1L4"/>
<evidence type="ECO:0000256" key="9">
    <source>
        <dbReference type="SAM" id="SignalP"/>
    </source>
</evidence>
<dbReference type="GO" id="GO:0098552">
    <property type="term" value="C:side of membrane"/>
    <property type="evidence" value="ECO:0007669"/>
    <property type="project" value="UniProtKB-KW"/>
</dbReference>
<keyword evidence="7" id="KW-0449">Lipoprotein</keyword>
<evidence type="ECO:0000256" key="5">
    <source>
        <dbReference type="ARBA" id="ARBA00023136"/>
    </source>
</evidence>
<feature type="domain" description="Trypanosome variant surface glycoprotein C-terminal" evidence="11">
    <location>
        <begin position="417"/>
        <end position="511"/>
    </location>
</feature>
<dbReference type="InterPro" id="IPR019609">
    <property type="entry name" value="Variant_surf_glycoprt_trypan_C"/>
</dbReference>
<evidence type="ECO:0000256" key="3">
    <source>
        <dbReference type="ARBA" id="ARBA00022475"/>
    </source>
</evidence>
<evidence type="ECO:0000256" key="7">
    <source>
        <dbReference type="ARBA" id="ARBA00023288"/>
    </source>
</evidence>
<dbReference type="InterPro" id="IPR001812">
    <property type="entry name" value="Trypano_VSG_A_N_dom"/>
</dbReference>
<comment type="subcellular location">
    <subcellularLocation>
        <location evidence="2">Cell membrane</location>
        <topology evidence="2">Lipid-anchor</topology>
        <topology evidence="2">GPI-anchor</topology>
    </subcellularLocation>
</comment>
<keyword evidence="9" id="KW-0732">Signal</keyword>
<protein>
    <submittedName>
        <fullName evidence="12">Variant surface glycoprotein 371</fullName>
    </submittedName>
</protein>
<evidence type="ECO:0000259" key="10">
    <source>
        <dbReference type="Pfam" id="PF00913"/>
    </source>
</evidence>
<keyword evidence="6" id="KW-0325">Glycoprotein</keyword>
<dbReference type="Pfam" id="PF10659">
    <property type="entry name" value="Trypan_glycop_C"/>
    <property type="match status" value="1"/>
</dbReference>
<dbReference type="SUPFAM" id="SSF118251">
    <property type="entry name" value="Variant surface glycoprotein MITAT 1.2, VSG 221, C-terminal domain"/>
    <property type="match status" value="1"/>
</dbReference>
<evidence type="ECO:0000256" key="8">
    <source>
        <dbReference type="SAM" id="Coils"/>
    </source>
</evidence>
<dbReference type="GO" id="GO:0005886">
    <property type="term" value="C:plasma membrane"/>
    <property type="evidence" value="ECO:0007669"/>
    <property type="project" value="UniProtKB-SubCell"/>
</dbReference>
<evidence type="ECO:0000256" key="4">
    <source>
        <dbReference type="ARBA" id="ARBA00022622"/>
    </source>
</evidence>
<dbReference type="VEuPathDB" id="TriTrypDB:Tb927.9.1250"/>
<dbReference type="Pfam" id="PF00913">
    <property type="entry name" value="Trypan_glycop"/>
    <property type="match status" value="1"/>
</dbReference>
<accession>M4T1L4</accession>
<dbReference type="EMBL" id="KC613516">
    <property type="protein sequence ID" value="AGH60947.1"/>
    <property type="molecule type" value="Genomic_DNA"/>
</dbReference>
<feature type="chain" id="PRO_5004058004" evidence="9">
    <location>
        <begin position="25"/>
        <end position="522"/>
    </location>
</feature>
<keyword evidence="3" id="KW-1003">Cell membrane</keyword>
<feature type="coiled-coil region" evidence="8">
    <location>
        <begin position="384"/>
        <end position="467"/>
    </location>
</feature>
<evidence type="ECO:0000256" key="6">
    <source>
        <dbReference type="ARBA" id="ARBA00023180"/>
    </source>
</evidence>
<dbReference type="SUPFAM" id="SSF58087">
    <property type="entry name" value="Variant surface glycoprotein (N-terminal domain)"/>
    <property type="match status" value="1"/>
</dbReference>
<organism evidence="12">
    <name type="scientific">Trypanosoma brucei</name>
    <dbReference type="NCBI Taxonomy" id="5691"/>
    <lineage>
        <taxon>Eukaryota</taxon>
        <taxon>Discoba</taxon>
        <taxon>Euglenozoa</taxon>
        <taxon>Kinetoplastea</taxon>
        <taxon>Metakinetoplastina</taxon>
        <taxon>Trypanosomatida</taxon>
        <taxon>Trypanosomatidae</taxon>
        <taxon>Trypanosoma</taxon>
    </lineage>
</organism>
<keyword evidence="4" id="KW-0336">GPI-anchor</keyword>
<comment type="function">
    <text evidence="1">VSG forms a coat on the surface of the parasite. The trypanosome evades the immune response of the host by expressing a series of antigenically distinct VSGs from an estimated 1000 VSG genes.</text>
</comment>